<dbReference type="RefSeq" id="WP_344108118.1">
    <property type="nucleotide sequence ID" value="NZ_BAAAPC010000006.1"/>
</dbReference>
<dbReference type="EMBL" id="BAAAPC010000006">
    <property type="protein sequence ID" value="GAA1991819.1"/>
    <property type="molecule type" value="Genomic_DNA"/>
</dbReference>
<gene>
    <name evidence="2" type="ORF">GCM10009799_17130</name>
</gene>
<organism evidence="2 3">
    <name type="scientific">Nocardiopsis rhodophaea</name>
    <dbReference type="NCBI Taxonomy" id="280238"/>
    <lineage>
        <taxon>Bacteria</taxon>
        <taxon>Bacillati</taxon>
        <taxon>Actinomycetota</taxon>
        <taxon>Actinomycetes</taxon>
        <taxon>Streptosporangiales</taxon>
        <taxon>Nocardiopsidaceae</taxon>
        <taxon>Nocardiopsis</taxon>
    </lineage>
</organism>
<dbReference type="InterPro" id="IPR018640">
    <property type="entry name" value="DUF2063"/>
</dbReference>
<feature type="domain" description="Putative DNA-binding" evidence="1">
    <location>
        <begin position="9"/>
        <end position="102"/>
    </location>
</feature>
<reference evidence="2 3" key="1">
    <citation type="journal article" date="2019" name="Int. J. Syst. Evol. Microbiol.">
        <title>The Global Catalogue of Microorganisms (GCM) 10K type strain sequencing project: providing services to taxonomists for standard genome sequencing and annotation.</title>
        <authorList>
            <consortium name="The Broad Institute Genomics Platform"/>
            <consortium name="The Broad Institute Genome Sequencing Center for Infectious Disease"/>
            <person name="Wu L."/>
            <person name="Ma J."/>
        </authorList>
    </citation>
    <scope>NUCLEOTIDE SEQUENCE [LARGE SCALE GENOMIC DNA]</scope>
    <source>
        <strain evidence="2 3">JCM 15313</strain>
    </source>
</reference>
<evidence type="ECO:0000313" key="2">
    <source>
        <dbReference type="EMBL" id="GAA1991819.1"/>
    </source>
</evidence>
<name>A0ABN2SSS1_9ACTN</name>
<keyword evidence="3" id="KW-1185">Reference proteome</keyword>
<dbReference type="Pfam" id="PF09836">
    <property type="entry name" value="DUF2063"/>
    <property type="match status" value="1"/>
</dbReference>
<protein>
    <recommendedName>
        <fullName evidence="1">Putative DNA-binding domain-containing protein</fullName>
    </recommendedName>
</protein>
<proteinExistence type="predicted"/>
<dbReference type="Proteomes" id="UP001501585">
    <property type="component" value="Unassembled WGS sequence"/>
</dbReference>
<sequence length="275" mass="30082">MPDDALHRTQAWLQSAILDSSAADAAPGVVTASATLSARYRLAIYQQGYRARLVECMRAQYPVLHRVLDDEVFDAFALEYLDQRPSRSHTLHPLGGGFADFLRETRPDEDPDADEVGDGWIDTLIDLADFERAFAEAHTAPGPEGRAYPGANVLPDAGSRAWVQTVLGIAPCVRVMRTGAPVHTFATAVRRGHDPPIPARRPTHLYLSRLDYTVYAREIDVHEFDLLRHLAAGGPVGQAATGAGASVAWADRALREWLELRLFSTCTPSQPMTSG</sequence>
<comment type="caution">
    <text evidence="2">The sequence shown here is derived from an EMBL/GenBank/DDBJ whole genome shotgun (WGS) entry which is preliminary data.</text>
</comment>
<dbReference type="Gene3D" id="1.10.150.690">
    <property type="entry name" value="DUF2063"/>
    <property type="match status" value="1"/>
</dbReference>
<dbReference type="InterPro" id="IPR044922">
    <property type="entry name" value="DUF2063_N_sf"/>
</dbReference>
<accession>A0ABN2SSS1</accession>
<evidence type="ECO:0000259" key="1">
    <source>
        <dbReference type="Pfam" id="PF09836"/>
    </source>
</evidence>
<evidence type="ECO:0000313" key="3">
    <source>
        <dbReference type="Proteomes" id="UP001501585"/>
    </source>
</evidence>